<gene>
    <name evidence="2" type="ORF">RCOM_0007480</name>
</gene>
<feature type="domain" description="AMIN" evidence="1">
    <location>
        <begin position="368"/>
        <end position="460"/>
    </location>
</feature>
<evidence type="ECO:0000313" key="3">
    <source>
        <dbReference type="Proteomes" id="UP000008311"/>
    </source>
</evidence>
<sequence>MKAVLLAILAGALLVLGYVFLLSPNLKALKAEQEKEQGLRDEYLAKKVQAVKIKAYEQQVVDIQRTFGTLLKQLPDKSEMDGLLTDINQAGLSQGLSFEGFVPMPEIFADFYAEKPINIKVLGHYHELGAFVTEVAKLSRIVTLHNLQIQPAGKEDKQPHKDMLVMEAVAKTYRYLDAEEVAARKAQENDDLTRFMEEASQTMGAPVEPLPQVQGFAPKQYNADSTLHDPFVPRKAAVQNTNQPDLTRRKEPLEAYPLENLKFVGVLSKKNSMFATIQTPDNLVYQVKPGSHLGEKFGVITALTENRQTLKYELKIKETIQDPGSGTSMMKNLSYFMARVAFLSVALALQGVGMAAEVSTASNQLQAVDVTAQPGGRLDVQLQMSQPLAAAPVSFILSNPPRIVFDIPNTINATGKNVLPVNQGVLKSVQVAQASDRSRVVLNLSKPVQHQLQLQEQTLLVGLTQEGAEVPVAAVAAKRFSEREVSAGHKIQKMILCAVKMAKSHFGRPV</sequence>
<dbReference type="Pfam" id="PF04351">
    <property type="entry name" value="PilP"/>
    <property type="match status" value="1"/>
</dbReference>
<dbReference type="Pfam" id="PF11741">
    <property type="entry name" value="AMIN"/>
    <property type="match status" value="1"/>
</dbReference>
<dbReference type="PANTHER" id="PTHR39555">
    <property type="entry name" value="FIMBRIAL ASSEMBLY PROTEIN PILO-LIKE PROTEIN-RELATED"/>
    <property type="match status" value="1"/>
</dbReference>
<dbReference type="Gene3D" id="1.10.287.540">
    <property type="entry name" value="Helix hairpin bin"/>
    <property type="match status" value="1"/>
</dbReference>
<dbReference type="PANTHER" id="PTHR39555:SF1">
    <property type="entry name" value="TYPE IV PILUS INNER MEMBRANE COMPONENT PILO"/>
    <property type="match status" value="1"/>
</dbReference>
<dbReference type="Gene3D" id="2.60.40.3500">
    <property type="match status" value="1"/>
</dbReference>
<dbReference type="Pfam" id="PF04350">
    <property type="entry name" value="PilO"/>
    <property type="match status" value="1"/>
</dbReference>
<name>B9TC61_RICCO</name>
<dbReference type="Gene3D" id="2.30.30.830">
    <property type="match status" value="1"/>
</dbReference>
<dbReference type="GO" id="GO:0043107">
    <property type="term" value="P:type IV pilus-dependent motility"/>
    <property type="evidence" value="ECO:0007669"/>
    <property type="project" value="InterPro"/>
</dbReference>
<dbReference type="Proteomes" id="UP000008311">
    <property type="component" value="Unassembled WGS sequence"/>
</dbReference>
<dbReference type="EMBL" id="EQ977038">
    <property type="protein sequence ID" value="EEF26552.1"/>
    <property type="molecule type" value="Genomic_DNA"/>
</dbReference>
<dbReference type="InterPro" id="IPR014717">
    <property type="entry name" value="Transl_elong_EF1B/ribsomal_bS6"/>
</dbReference>
<dbReference type="STRING" id="3988.B9TC61"/>
<organism evidence="2 3">
    <name type="scientific">Ricinus communis</name>
    <name type="common">Castor bean</name>
    <dbReference type="NCBI Taxonomy" id="3988"/>
    <lineage>
        <taxon>Eukaryota</taxon>
        <taxon>Viridiplantae</taxon>
        <taxon>Streptophyta</taxon>
        <taxon>Embryophyta</taxon>
        <taxon>Tracheophyta</taxon>
        <taxon>Spermatophyta</taxon>
        <taxon>Magnoliopsida</taxon>
        <taxon>eudicotyledons</taxon>
        <taxon>Gunneridae</taxon>
        <taxon>Pentapetalae</taxon>
        <taxon>rosids</taxon>
        <taxon>fabids</taxon>
        <taxon>Malpighiales</taxon>
        <taxon>Euphorbiaceae</taxon>
        <taxon>Acalyphoideae</taxon>
        <taxon>Acalypheae</taxon>
        <taxon>Ricinus</taxon>
    </lineage>
</organism>
<keyword evidence="3" id="KW-1185">Reference proteome</keyword>
<dbReference type="Gene3D" id="3.30.70.60">
    <property type="match status" value="1"/>
</dbReference>
<dbReference type="InterPro" id="IPR021731">
    <property type="entry name" value="AMIN_dom"/>
</dbReference>
<accession>B9TC61</accession>
<protein>
    <recommendedName>
        <fullName evidence="1">AMIN domain-containing protein</fullName>
    </recommendedName>
</protein>
<evidence type="ECO:0000313" key="2">
    <source>
        <dbReference type="EMBL" id="EEF26552.1"/>
    </source>
</evidence>
<dbReference type="InterPro" id="IPR007446">
    <property type="entry name" value="PilP"/>
</dbReference>
<dbReference type="InParanoid" id="B9TC61"/>
<proteinExistence type="predicted"/>
<dbReference type="InterPro" id="IPR007445">
    <property type="entry name" value="PilO"/>
</dbReference>
<reference evidence="3" key="1">
    <citation type="journal article" date="2010" name="Nat. Biotechnol.">
        <title>Draft genome sequence of the oilseed species Ricinus communis.</title>
        <authorList>
            <person name="Chan A.P."/>
            <person name="Crabtree J."/>
            <person name="Zhao Q."/>
            <person name="Lorenzi H."/>
            <person name="Orvis J."/>
            <person name="Puiu D."/>
            <person name="Melake-Berhan A."/>
            <person name="Jones K.M."/>
            <person name="Redman J."/>
            <person name="Chen G."/>
            <person name="Cahoon E.B."/>
            <person name="Gedil M."/>
            <person name="Stanke M."/>
            <person name="Haas B.J."/>
            <person name="Wortman J.R."/>
            <person name="Fraser-Liggett C.M."/>
            <person name="Ravel J."/>
            <person name="Rabinowicz P.D."/>
        </authorList>
    </citation>
    <scope>NUCLEOTIDE SEQUENCE [LARGE SCALE GENOMIC DNA]</scope>
    <source>
        <strain evidence="3">cv. Hale</strain>
    </source>
</reference>
<evidence type="ECO:0000259" key="1">
    <source>
        <dbReference type="Pfam" id="PF11741"/>
    </source>
</evidence>
<dbReference type="AlphaFoldDB" id="B9TC61"/>